<evidence type="ECO:0000256" key="1">
    <source>
        <dbReference type="PROSITE-ProRule" id="PRU10141"/>
    </source>
</evidence>
<feature type="region of interest" description="Disordered" evidence="2">
    <location>
        <begin position="1"/>
        <end position="31"/>
    </location>
</feature>
<feature type="compositionally biased region" description="Basic and acidic residues" evidence="2">
    <location>
        <begin position="1"/>
        <end position="10"/>
    </location>
</feature>
<dbReference type="InterPro" id="IPR011009">
    <property type="entry name" value="Kinase-like_dom_sf"/>
</dbReference>
<accession>A0A518EPY1</accession>
<evidence type="ECO:0000313" key="4">
    <source>
        <dbReference type="EMBL" id="QDV06131.1"/>
    </source>
</evidence>
<dbReference type="Gene3D" id="3.30.200.20">
    <property type="entry name" value="Phosphorylase Kinase, domain 1"/>
    <property type="match status" value="1"/>
</dbReference>
<gene>
    <name evidence="4" type="ORF">Poly30_16360</name>
</gene>
<dbReference type="InterPro" id="IPR000719">
    <property type="entry name" value="Prot_kinase_dom"/>
</dbReference>
<organism evidence="4 5">
    <name type="scientific">Saltatorellus ferox</name>
    <dbReference type="NCBI Taxonomy" id="2528018"/>
    <lineage>
        <taxon>Bacteria</taxon>
        <taxon>Pseudomonadati</taxon>
        <taxon>Planctomycetota</taxon>
        <taxon>Planctomycetia</taxon>
        <taxon>Planctomycetia incertae sedis</taxon>
        <taxon>Saltatorellus</taxon>
    </lineage>
</organism>
<protein>
    <recommendedName>
        <fullName evidence="3">Protein kinase domain-containing protein</fullName>
    </recommendedName>
</protein>
<feature type="binding site" evidence="1">
    <location>
        <position position="69"/>
    </location>
    <ligand>
        <name>ATP</name>
        <dbReference type="ChEBI" id="CHEBI:30616"/>
    </ligand>
</feature>
<dbReference type="PROSITE" id="PS00107">
    <property type="entry name" value="PROTEIN_KINASE_ATP"/>
    <property type="match status" value="1"/>
</dbReference>
<keyword evidence="1" id="KW-0547">Nucleotide-binding</keyword>
<keyword evidence="1" id="KW-0067">ATP-binding</keyword>
<dbReference type="Proteomes" id="UP000320390">
    <property type="component" value="Chromosome"/>
</dbReference>
<dbReference type="SUPFAM" id="SSF56112">
    <property type="entry name" value="Protein kinase-like (PK-like)"/>
    <property type="match status" value="1"/>
</dbReference>
<name>A0A518EPY1_9BACT</name>
<dbReference type="OrthoDB" id="129879at2"/>
<evidence type="ECO:0000256" key="2">
    <source>
        <dbReference type="SAM" id="MobiDB-lite"/>
    </source>
</evidence>
<evidence type="ECO:0000313" key="5">
    <source>
        <dbReference type="Proteomes" id="UP000320390"/>
    </source>
</evidence>
<dbReference type="GO" id="GO:0005524">
    <property type="term" value="F:ATP binding"/>
    <property type="evidence" value="ECO:0007669"/>
    <property type="project" value="UniProtKB-UniRule"/>
</dbReference>
<sequence>MHPSDSHPDADGVESSLSSDSVTPKPDHGEHVGEWIGRYRLLQKIGEGGFGVVWMAEQTEPVRRKVALKVIKLVPRIRSSSH</sequence>
<dbReference type="GO" id="GO:0004672">
    <property type="term" value="F:protein kinase activity"/>
    <property type="evidence" value="ECO:0007669"/>
    <property type="project" value="InterPro"/>
</dbReference>
<feature type="domain" description="Protein kinase" evidence="3">
    <location>
        <begin position="39"/>
        <end position="82"/>
    </location>
</feature>
<dbReference type="EMBL" id="CP036434">
    <property type="protein sequence ID" value="QDV06131.1"/>
    <property type="molecule type" value="Genomic_DNA"/>
</dbReference>
<evidence type="ECO:0000259" key="3">
    <source>
        <dbReference type="PROSITE" id="PS50011"/>
    </source>
</evidence>
<reference evidence="4 5" key="1">
    <citation type="submission" date="2019-02" db="EMBL/GenBank/DDBJ databases">
        <title>Deep-cultivation of Planctomycetes and their phenomic and genomic characterization uncovers novel biology.</title>
        <authorList>
            <person name="Wiegand S."/>
            <person name="Jogler M."/>
            <person name="Boedeker C."/>
            <person name="Pinto D."/>
            <person name="Vollmers J."/>
            <person name="Rivas-Marin E."/>
            <person name="Kohn T."/>
            <person name="Peeters S.H."/>
            <person name="Heuer A."/>
            <person name="Rast P."/>
            <person name="Oberbeckmann S."/>
            <person name="Bunk B."/>
            <person name="Jeske O."/>
            <person name="Meyerdierks A."/>
            <person name="Storesund J.E."/>
            <person name="Kallscheuer N."/>
            <person name="Luecker S."/>
            <person name="Lage O.M."/>
            <person name="Pohl T."/>
            <person name="Merkel B.J."/>
            <person name="Hornburger P."/>
            <person name="Mueller R.-W."/>
            <person name="Bruemmer F."/>
            <person name="Labrenz M."/>
            <person name="Spormann A.M."/>
            <person name="Op den Camp H."/>
            <person name="Overmann J."/>
            <person name="Amann R."/>
            <person name="Jetten M.S.M."/>
            <person name="Mascher T."/>
            <person name="Medema M.H."/>
            <person name="Devos D.P."/>
            <person name="Kaster A.-K."/>
            <person name="Ovreas L."/>
            <person name="Rohde M."/>
            <person name="Galperin M.Y."/>
            <person name="Jogler C."/>
        </authorList>
    </citation>
    <scope>NUCLEOTIDE SEQUENCE [LARGE SCALE GENOMIC DNA]</scope>
    <source>
        <strain evidence="4 5">Poly30</strain>
    </source>
</reference>
<dbReference type="AlphaFoldDB" id="A0A518EPY1"/>
<keyword evidence="5" id="KW-1185">Reference proteome</keyword>
<dbReference type="PROSITE" id="PS50011">
    <property type="entry name" value="PROTEIN_KINASE_DOM"/>
    <property type="match status" value="1"/>
</dbReference>
<dbReference type="InterPro" id="IPR017441">
    <property type="entry name" value="Protein_kinase_ATP_BS"/>
</dbReference>
<dbReference type="RefSeq" id="WP_145196055.1">
    <property type="nucleotide sequence ID" value="NZ_CP036434.1"/>
</dbReference>
<proteinExistence type="predicted"/>